<evidence type="ECO:0000313" key="3">
    <source>
        <dbReference type="EMBL" id="GEK92849.1"/>
    </source>
</evidence>
<dbReference type="OrthoDB" id="9804721at2"/>
<dbReference type="EMBL" id="BJUZ01000001">
    <property type="protein sequence ID" value="GEK92849.1"/>
    <property type="molecule type" value="Genomic_DNA"/>
</dbReference>
<sequence length="294" mass="31599">MLNNIKNILLPLNGSGDLESVMGIALEFAKRFEAHLSAVVVGSDPSEVATLAGEGLSAGMVSEMIDAAANEAQRRAIEVRAYFDALMRQNAIERYSPSSASSPPGEHVSASLDVLDGSEHDAITWRARLADMTLVPFLATDADPRASETLHAILFDSGRPLVIAPPKPPKSVGKRIAIAWNGTPESSLALRCTLPWAKTAEAVQILTSPTYQRRGPEAEDVLAYLRLHGISATARTFEPIDRSVGSGLLTAAQEFEADMLSMGAYSHSRLRQMILGGVTRHILENANLTVLMSR</sequence>
<evidence type="ECO:0000259" key="2">
    <source>
        <dbReference type="Pfam" id="PF00582"/>
    </source>
</evidence>
<feature type="domain" description="UspA" evidence="2">
    <location>
        <begin position="207"/>
        <end position="293"/>
    </location>
</feature>
<name>A0A511AXB9_9PROT</name>
<comment type="similarity">
    <text evidence="1">Belongs to the universal stress protein A family.</text>
</comment>
<dbReference type="Pfam" id="PF00582">
    <property type="entry name" value="Usp"/>
    <property type="match status" value="1"/>
</dbReference>
<dbReference type="InterPro" id="IPR006015">
    <property type="entry name" value="Universal_stress_UspA"/>
</dbReference>
<dbReference type="Proteomes" id="UP000321230">
    <property type="component" value="Unassembled WGS sequence"/>
</dbReference>
<dbReference type="PANTHER" id="PTHR46268">
    <property type="entry name" value="STRESS RESPONSE PROTEIN NHAX"/>
    <property type="match status" value="1"/>
</dbReference>
<dbReference type="InterPro" id="IPR006016">
    <property type="entry name" value="UspA"/>
</dbReference>
<evidence type="ECO:0000256" key="1">
    <source>
        <dbReference type="ARBA" id="ARBA00008791"/>
    </source>
</evidence>
<dbReference type="Gene3D" id="3.40.50.12370">
    <property type="match status" value="1"/>
</dbReference>
<organism evidence="3 4">
    <name type="scientific">Gluconobacter wancherniae NBRC 103581</name>
    <dbReference type="NCBI Taxonomy" id="656744"/>
    <lineage>
        <taxon>Bacteria</taxon>
        <taxon>Pseudomonadati</taxon>
        <taxon>Pseudomonadota</taxon>
        <taxon>Alphaproteobacteria</taxon>
        <taxon>Acetobacterales</taxon>
        <taxon>Acetobacteraceae</taxon>
        <taxon>Gluconobacter</taxon>
    </lineage>
</organism>
<comment type="caution">
    <text evidence="3">The sequence shown here is derived from an EMBL/GenBank/DDBJ whole genome shotgun (WGS) entry which is preliminary data.</text>
</comment>
<reference evidence="3 4" key="1">
    <citation type="submission" date="2019-07" db="EMBL/GenBank/DDBJ databases">
        <title>Whole genome shotgun sequence of Gluconobacter wancherniae NBRC 103581.</title>
        <authorList>
            <person name="Hosoyama A."/>
            <person name="Uohara A."/>
            <person name="Ohji S."/>
            <person name="Ichikawa N."/>
        </authorList>
    </citation>
    <scope>NUCLEOTIDE SEQUENCE [LARGE SCALE GENOMIC DNA]</scope>
    <source>
        <strain evidence="3 4">NBRC 103581</strain>
    </source>
</reference>
<evidence type="ECO:0000313" key="4">
    <source>
        <dbReference type="Proteomes" id="UP000321230"/>
    </source>
</evidence>
<gene>
    <name evidence="3" type="ORF">GWA01_06190</name>
</gene>
<protein>
    <submittedName>
        <fullName evidence="3">Universal stress protein UspA</fullName>
    </submittedName>
</protein>
<dbReference type="RefSeq" id="WP_146793901.1">
    <property type="nucleotide sequence ID" value="NZ_BARC01000004.1"/>
</dbReference>
<dbReference type="PRINTS" id="PR01438">
    <property type="entry name" value="UNVRSLSTRESS"/>
</dbReference>
<dbReference type="SUPFAM" id="SSF52402">
    <property type="entry name" value="Adenine nucleotide alpha hydrolases-like"/>
    <property type="match status" value="2"/>
</dbReference>
<dbReference type="AlphaFoldDB" id="A0A511AXB9"/>
<proteinExistence type="inferred from homology"/>
<dbReference type="PANTHER" id="PTHR46268:SF15">
    <property type="entry name" value="UNIVERSAL STRESS PROTEIN HP_0031"/>
    <property type="match status" value="1"/>
</dbReference>
<dbReference type="CDD" id="cd00293">
    <property type="entry name" value="USP-like"/>
    <property type="match status" value="1"/>
</dbReference>
<accession>A0A511AXB9</accession>
<keyword evidence="4" id="KW-1185">Reference proteome</keyword>